<keyword evidence="5" id="KW-0804">Transcription</keyword>
<dbReference type="InterPro" id="IPR036388">
    <property type="entry name" value="WH-like_DNA-bd_sf"/>
</dbReference>
<organism evidence="12 13">
    <name type="scientific">Actinomyces viscosus</name>
    <dbReference type="NCBI Taxonomy" id="1656"/>
    <lineage>
        <taxon>Bacteria</taxon>
        <taxon>Bacillati</taxon>
        <taxon>Actinomycetota</taxon>
        <taxon>Actinomycetes</taxon>
        <taxon>Actinomycetales</taxon>
        <taxon>Actinomycetaceae</taxon>
        <taxon>Actinomyces</taxon>
    </lineage>
</organism>
<feature type="region of interest" description="Disordered" evidence="9">
    <location>
        <begin position="1"/>
        <end position="51"/>
    </location>
</feature>
<dbReference type="SMART" id="SM00448">
    <property type="entry name" value="REC"/>
    <property type="match status" value="1"/>
</dbReference>
<evidence type="ECO:0000256" key="7">
    <source>
        <dbReference type="PROSITE-ProRule" id="PRU00169"/>
    </source>
</evidence>
<dbReference type="Gene3D" id="1.10.10.10">
    <property type="entry name" value="Winged helix-like DNA-binding domain superfamily/Winged helix DNA-binding domain"/>
    <property type="match status" value="1"/>
</dbReference>
<accession>A0A3S4WKB8</accession>
<dbReference type="Gene3D" id="6.10.250.690">
    <property type="match status" value="1"/>
</dbReference>
<dbReference type="GO" id="GO:0005829">
    <property type="term" value="C:cytosol"/>
    <property type="evidence" value="ECO:0007669"/>
    <property type="project" value="TreeGrafter"/>
</dbReference>
<evidence type="ECO:0000313" key="12">
    <source>
        <dbReference type="EMBL" id="VEI16898.1"/>
    </source>
</evidence>
<dbReference type="Proteomes" id="UP000268658">
    <property type="component" value="Chromosome"/>
</dbReference>
<sequence length="287" mass="31308">MSPAESSASSASSVSSTASAAPAVGQAAARTVASPASSMSPPASPTSPVGPTRILLVEDEENFRDPLAFGLRRDGFEVVEAEDGQRAVEIFESSRRPGGVGPIDLVLLDLMLPRLDGTEVCTRIRRSSSVPVIMLSAKDTELDKIVGLEIGADDYVTKPYSYRELLARLKAVLRRSRAVPVEPEQVLAAGRVRMDVERHEVRVDGEPVAMPLREFDLLELFLRHPGRVLTRSQIIERLWGPDYEGDTKTLDVHVKRLRGRIEADASKPVLITTVRGLGYRLDSGSER</sequence>
<dbReference type="GO" id="GO:0000156">
    <property type="term" value="F:phosphorelay response regulator activity"/>
    <property type="evidence" value="ECO:0007669"/>
    <property type="project" value="TreeGrafter"/>
</dbReference>
<gene>
    <name evidence="12" type="primary">regX3_2</name>
    <name evidence="12" type="ORF">NCTC10951_01915</name>
</gene>
<evidence type="ECO:0000256" key="5">
    <source>
        <dbReference type="ARBA" id="ARBA00023163"/>
    </source>
</evidence>
<dbReference type="SMART" id="SM00862">
    <property type="entry name" value="Trans_reg_C"/>
    <property type="match status" value="1"/>
</dbReference>
<evidence type="ECO:0000259" key="10">
    <source>
        <dbReference type="PROSITE" id="PS50110"/>
    </source>
</evidence>
<dbReference type="SUPFAM" id="SSF52172">
    <property type="entry name" value="CheY-like"/>
    <property type="match status" value="1"/>
</dbReference>
<dbReference type="GO" id="GO:0006355">
    <property type="term" value="P:regulation of DNA-templated transcription"/>
    <property type="evidence" value="ECO:0007669"/>
    <property type="project" value="InterPro"/>
</dbReference>
<evidence type="ECO:0000256" key="9">
    <source>
        <dbReference type="SAM" id="MobiDB-lite"/>
    </source>
</evidence>
<feature type="domain" description="OmpR/PhoB-type" evidence="11">
    <location>
        <begin position="184"/>
        <end position="283"/>
    </location>
</feature>
<dbReference type="InterPro" id="IPR039420">
    <property type="entry name" value="WalR-like"/>
</dbReference>
<evidence type="ECO:0000256" key="2">
    <source>
        <dbReference type="ARBA" id="ARBA00023012"/>
    </source>
</evidence>
<keyword evidence="4 8" id="KW-0238">DNA-binding</keyword>
<evidence type="ECO:0000313" key="13">
    <source>
        <dbReference type="Proteomes" id="UP000268658"/>
    </source>
</evidence>
<dbReference type="PROSITE" id="PS50110">
    <property type="entry name" value="RESPONSE_REGULATORY"/>
    <property type="match status" value="1"/>
</dbReference>
<dbReference type="EMBL" id="LR134477">
    <property type="protein sequence ID" value="VEI16898.1"/>
    <property type="molecule type" value="Genomic_DNA"/>
</dbReference>
<dbReference type="GO" id="GO:0032993">
    <property type="term" value="C:protein-DNA complex"/>
    <property type="evidence" value="ECO:0007669"/>
    <property type="project" value="TreeGrafter"/>
</dbReference>
<evidence type="ECO:0000256" key="1">
    <source>
        <dbReference type="ARBA" id="ARBA00022553"/>
    </source>
</evidence>
<name>A0A3S4WKB8_ACTVI</name>
<dbReference type="Pfam" id="PF00072">
    <property type="entry name" value="Response_reg"/>
    <property type="match status" value="1"/>
</dbReference>
<dbReference type="FunFam" id="3.40.50.2300:FF:000001">
    <property type="entry name" value="DNA-binding response regulator PhoB"/>
    <property type="match status" value="1"/>
</dbReference>
<dbReference type="Gene3D" id="3.40.50.2300">
    <property type="match status" value="1"/>
</dbReference>
<keyword evidence="3" id="KW-0805">Transcription regulation</keyword>
<dbReference type="KEGG" id="avc:NCTC10951_01915"/>
<evidence type="ECO:0000256" key="3">
    <source>
        <dbReference type="ARBA" id="ARBA00023015"/>
    </source>
</evidence>
<feature type="modified residue" description="4-aspartylphosphate" evidence="7">
    <location>
        <position position="109"/>
    </location>
</feature>
<dbReference type="PANTHER" id="PTHR48111">
    <property type="entry name" value="REGULATOR OF RPOS"/>
    <property type="match status" value="1"/>
</dbReference>
<evidence type="ECO:0000256" key="4">
    <source>
        <dbReference type="ARBA" id="ARBA00023125"/>
    </source>
</evidence>
<dbReference type="PROSITE" id="PS51755">
    <property type="entry name" value="OMPR_PHOB"/>
    <property type="match status" value="1"/>
</dbReference>
<evidence type="ECO:0000256" key="6">
    <source>
        <dbReference type="ARBA" id="ARBA00041201"/>
    </source>
</evidence>
<reference evidence="12 13" key="1">
    <citation type="submission" date="2018-12" db="EMBL/GenBank/DDBJ databases">
        <authorList>
            <consortium name="Pathogen Informatics"/>
        </authorList>
    </citation>
    <scope>NUCLEOTIDE SEQUENCE [LARGE SCALE GENOMIC DNA]</scope>
    <source>
        <strain evidence="12 13">NCTC10951</strain>
    </source>
</reference>
<dbReference type="PANTHER" id="PTHR48111:SF72">
    <property type="entry name" value="SENSORY TRANSDUCTION PROTEIN REGX3"/>
    <property type="match status" value="1"/>
</dbReference>
<dbReference type="AlphaFoldDB" id="A0A3S4WKB8"/>
<dbReference type="InterPro" id="IPR011006">
    <property type="entry name" value="CheY-like_superfamily"/>
</dbReference>
<keyword evidence="1 7" id="KW-0597">Phosphoprotein</keyword>
<evidence type="ECO:0000256" key="8">
    <source>
        <dbReference type="PROSITE-ProRule" id="PRU01091"/>
    </source>
</evidence>
<proteinExistence type="predicted"/>
<dbReference type="SUPFAM" id="SSF46894">
    <property type="entry name" value="C-terminal effector domain of the bipartite response regulators"/>
    <property type="match status" value="1"/>
</dbReference>
<dbReference type="InterPro" id="IPR016032">
    <property type="entry name" value="Sig_transdc_resp-reg_C-effctor"/>
</dbReference>
<dbReference type="Pfam" id="PF00486">
    <property type="entry name" value="Trans_reg_C"/>
    <property type="match status" value="1"/>
</dbReference>
<feature type="domain" description="Response regulatory" evidence="10">
    <location>
        <begin position="53"/>
        <end position="173"/>
    </location>
</feature>
<protein>
    <recommendedName>
        <fullName evidence="6">Sensory transduction protein RegX3</fullName>
    </recommendedName>
</protein>
<feature type="compositionally biased region" description="Low complexity" evidence="9">
    <location>
        <begin position="1"/>
        <end position="41"/>
    </location>
</feature>
<dbReference type="InterPro" id="IPR001789">
    <property type="entry name" value="Sig_transdc_resp-reg_receiver"/>
</dbReference>
<dbReference type="FunFam" id="1.10.10.10:FF:000018">
    <property type="entry name" value="DNA-binding response regulator ResD"/>
    <property type="match status" value="1"/>
</dbReference>
<dbReference type="CDD" id="cd00383">
    <property type="entry name" value="trans_reg_C"/>
    <property type="match status" value="1"/>
</dbReference>
<keyword evidence="2" id="KW-0902">Two-component regulatory system</keyword>
<evidence type="ECO:0000259" key="11">
    <source>
        <dbReference type="PROSITE" id="PS51755"/>
    </source>
</evidence>
<dbReference type="InterPro" id="IPR001867">
    <property type="entry name" value="OmpR/PhoB-type_DNA-bd"/>
</dbReference>
<feature type="DNA-binding region" description="OmpR/PhoB-type" evidence="8">
    <location>
        <begin position="184"/>
        <end position="283"/>
    </location>
</feature>
<dbReference type="GO" id="GO:0000976">
    <property type="term" value="F:transcription cis-regulatory region binding"/>
    <property type="evidence" value="ECO:0007669"/>
    <property type="project" value="TreeGrafter"/>
</dbReference>